<dbReference type="InterPro" id="IPR041884">
    <property type="entry name" value="PilM_C-ter"/>
</dbReference>
<sequence>MPVFFLVLLIVMTIQDKVYEVGRSTQTLNKETRARTLGSDLLVVRNALAAYRRDNPAELGTVNLAALGLPNWFTPSAQLHALIDSTNAYVYYTPRDDKPDLMAILGTAVPASAGVARNGQLQSPHSHSSIPLPAAIPNGSIVLML</sequence>
<dbReference type="Gene3D" id="6.20.120.30">
    <property type="entry name" value="PilM protein, C-terminal domain"/>
    <property type="match status" value="1"/>
</dbReference>
<dbReference type="Proteomes" id="UP000545386">
    <property type="component" value="Unassembled WGS sequence"/>
</dbReference>
<evidence type="ECO:0000313" key="2">
    <source>
        <dbReference type="Proteomes" id="UP000545386"/>
    </source>
</evidence>
<dbReference type="Pfam" id="PF07419">
    <property type="entry name" value="PilM"/>
    <property type="match status" value="1"/>
</dbReference>
<proteinExistence type="predicted"/>
<protein>
    <submittedName>
        <fullName evidence="1">Type IV pilus biogenesis protein PilM</fullName>
    </submittedName>
</protein>
<organism evidence="1 2">
    <name type="scientific">Pusillimonas minor</name>
    <dbReference type="NCBI Taxonomy" id="2697024"/>
    <lineage>
        <taxon>Bacteria</taxon>
        <taxon>Pseudomonadati</taxon>
        <taxon>Pseudomonadota</taxon>
        <taxon>Betaproteobacteria</taxon>
        <taxon>Burkholderiales</taxon>
        <taxon>Alcaligenaceae</taxon>
        <taxon>Pusillimonas</taxon>
    </lineage>
</organism>
<dbReference type="InterPro" id="IPR041883">
    <property type="entry name" value="PilM_N-ter"/>
</dbReference>
<keyword evidence="2" id="KW-1185">Reference proteome</keyword>
<dbReference type="EMBL" id="JACJUU010000001">
    <property type="protein sequence ID" value="MBC2768760.1"/>
    <property type="molecule type" value="Genomic_DNA"/>
</dbReference>
<reference evidence="1 2" key="1">
    <citation type="submission" date="2020-08" db="EMBL/GenBank/DDBJ databases">
        <title>Paraeoetvoesia sp. YC-7-48 draft genome sequence.</title>
        <authorList>
            <person name="Yao L."/>
        </authorList>
    </citation>
    <scope>NUCLEOTIDE SEQUENCE [LARGE SCALE GENOMIC DNA]</scope>
    <source>
        <strain evidence="2">YC-7-48</strain>
    </source>
</reference>
<dbReference type="InterPro" id="IPR009987">
    <property type="entry name" value="IM_PilM"/>
</dbReference>
<dbReference type="RefSeq" id="WP_185778570.1">
    <property type="nucleotide sequence ID" value="NZ_JACJUU010000001.1"/>
</dbReference>
<comment type="caution">
    <text evidence="1">The sequence shown here is derived from an EMBL/GenBank/DDBJ whole genome shotgun (WGS) entry which is preliminary data.</text>
</comment>
<accession>A0A842HN83</accession>
<dbReference type="Gene3D" id="3.30.1300.90">
    <property type="entry name" value="PilM protein, N-terminal domain"/>
    <property type="match status" value="1"/>
</dbReference>
<gene>
    <name evidence="1" type="primary">pilM</name>
    <name evidence="1" type="ORF">GTU67_02390</name>
</gene>
<evidence type="ECO:0000313" key="1">
    <source>
        <dbReference type="EMBL" id="MBC2768760.1"/>
    </source>
</evidence>
<dbReference type="AlphaFoldDB" id="A0A842HN83"/>
<name>A0A842HN83_9BURK</name>